<keyword evidence="3" id="KW-0862">Zinc</keyword>
<evidence type="ECO:0000313" key="9">
    <source>
        <dbReference type="WBParaSite" id="jg6249.1"/>
    </source>
</evidence>
<keyword evidence="2 4" id="KW-0863">Zinc-finger</keyword>
<protein>
    <submittedName>
        <fullName evidence="9">RING-type domain-containing protein</fullName>
    </submittedName>
</protein>
<evidence type="ECO:0000259" key="7">
    <source>
        <dbReference type="PROSITE" id="PS50089"/>
    </source>
</evidence>
<dbReference type="InterPro" id="IPR013083">
    <property type="entry name" value="Znf_RING/FYVE/PHD"/>
</dbReference>
<dbReference type="Gene3D" id="3.30.40.10">
    <property type="entry name" value="Zinc/RING finger domain, C3HC4 (zinc finger)"/>
    <property type="match status" value="1"/>
</dbReference>
<evidence type="ECO:0000256" key="5">
    <source>
        <dbReference type="SAM" id="Coils"/>
    </source>
</evidence>
<organism evidence="8 9">
    <name type="scientific">Ditylenchus dipsaci</name>
    <dbReference type="NCBI Taxonomy" id="166011"/>
    <lineage>
        <taxon>Eukaryota</taxon>
        <taxon>Metazoa</taxon>
        <taxon>Ecdysozoa</taxon>
        <taxon>Nematoda</taxon>
        <taxon>Chromadorea</taxon>
        <taxon>Rhabditida</taxon>
        <taxon>Tylenchina</taxon>
        <taxon>Tylenchomorpha</taxon>
        <taxon>Sphaerularioidea</taxon>
        <taxon>Anguinidae</taxon>
        <taxon>Anguininae</taxon>
        <taxon>Ditylenchus</taxon>
    </lineage>
</organism>
<feature type="region of interest" description="Disordered" evidence="6">
    <location>
        <begin position="58"/>
        <end position="79"/>
    </location>
</feature>
<dbReference type="PROSITE" id="PS50089">
    <property type="entry name" value="ZF_RING_2"/>
    <property type="match status" value="1"/>
</dbReference>
<evidence type="ECO:0000256" key="2">
    <source>
        <dbReference type="ARBA" id="ARBA00022771"/>
    </source>
</evidence>
<dbReference type="SUPFAM" id="SSF57850">
    <property type="entry name" value="RING/U-box"/>
    <property type="match status" value="1"/>
</dbReference>
<name>A0A915EH15_9BILA</name>
<accession>A0A915EH15</accession>
<dbReference type="GO" id="GO:0008270">
    <property type="term" value="F:zinc ion binding"/>
    <property type="evidence" value="ECO:0007669"/>
    <property type="project" value="UniProtKB-KW"/>
</dbReference>
<feature type="compositionally biased region" description="Polar residues" evidence="6">
    <location>
        <begin position="14"/>
        <end position="24"/>
    </location>
</feature>
<feature type="coiled-coil region" evidence="5">
    <location>
        <begin position="207"/>
        <end position="234"/>
    </location>
</feature>
<dbReference type="InterPro" id="IPR001841">
    <property type="entry name" value="Znf_RING"/>
</dbReference>
<evidence type="ECO:0000256" key="4">
    <source>
        <dbReference type="PROSITE-ProRule" id="PRU00175"/>
    </source>
</evidence>
<dbReference type="GO" id="GO:0061630">
    <property type="term" value="F:ubiquitin protein ligase activity"/>
    <property type="evidence" value="ECO:0007669"/>
    <property type="project" value="InterPro"/>
</dbReference>
<keyword evidence="8" id="KW-1185">Reference proteome</keyword>
<evidence type="ECO:0000256" key="1">
    <source>
        <dbReference type="ARBA" id="ARBA00022723"/>
    </source>
</evidence>
<feature type="region of interest" description="Disordered" evidence="6">
    <location>
        <begin position="1"/>
        <end position="45"/>
    </location>
</feature>
<dbReference type="Proteomes" id="UP000887574">
    <property type="component" value="Unplaced"/>
</dbReference>
<dbReference type="CDD" id="cd16449">
    <property type="entry name" value="RING-HC"/>
    <property type="match status" value="1"/>
</dbReference>
<sequence length="386" mass="43046">MKRTYSMRKDKLQPFNSSGATSSDSRNKSSESWNKGGRTSIASGSSLKQDREDLELFGFGEGRRRPGSNLSSTSFGGGGSRKNIHCKICLQVFYEPCSLGCGHSFCRECITQHLMQSTKCPHIIPNYAAAALLEDLAREEQSSSKYAQSEMDEEGEAILRLIQNSDNIKLSSIRRISEALKRKTVEAELNDEQLRNVLLFEFLDKMIEKRELHLSQVQAQLEKLKADKQRVATILTGQLNQGSSQRVVPDSACLQSTDSTSMATMGLEDEGHSSSSFSLVDFHQMVKMDMDVESMSTSSSQQHTQTFTMPEQMSKYRRRLHKHIGSLESSYFNSKPVQLLDTDSAATSTSVTPASIQSLQSLQLGSCTDNLEEFSQVLRECHSMET</sequence>
<dbReference type="InterPro" id="IPR042755">
    <property type="entry name" value="COP1"/>
</dbReference>
<evidence type="ECO:0000256" key="3">
    <source>
        <dbReference type="ARBA" id="ARBA00022833"/>
    </source>
</evidence>
<dbReference type="PROSITE" id="PS00518">
    <property type="entry name" value="ZF_RING_1"/>
    <property type="match status" value="1"/>
</dbReference>
<dbReference type="Pfam" id="PF13923">
    <property type="entry name" value="zf-C3HC4_2"/>
    <property type="match status" value="1"/>
</dbReference>
<reference evidence="9" key="1">
    <citation type="submission" date="2022-11" db="UniProtKB">
        <authorList>
            <consortium name="WormBaseParasite"/>
        </authorList>
    </citation>
    <scope>IDENTIFICATION</scope>
</reference>
<keyword evidence="5" id="KW-0175">Coiled coil</keyword>
<proteinExistence type="predicted"/>
<feature type="domain" description="RING-type" evidence="7">
    <location>
        <begin position="86"/>
        <end position="121"/>
    </location>
</feature>
<dbReference type="InterPro" id="IPR017907">
    <property type="entry name" value="Znf_RING_CS"/>
</dbReference>
<dbReference type="WBParaSite" id="jg6249.1">
    <property type="protein sequence ID" value="jg6249.1"/>
    <property type="gene ID" value="jg6249"/>
</dbReference>
<dbReference type="AlphaFoldDB" id="A0A915EH15"/>
<evidence type="ECO:0000256" key="6">
    <source>
        <dbReference type="SAM" id="MobiDB-lite"/>
    </source>
</evidence>
<keyword evidence="1" id="KW-0479">Metal-binding</keyword>
<evidence type="ECO:0000313" key="8">
    <source>
        <dbReference type="Proteomes" id="UP000887574"/>
    </source>
</evidence>
<dbReference type="SMART" id="SM00184">
    <property type="entry name" value="RING"/>
    <property type="match status" value="1"/>
</dbReference>
<dbReference type="PANTHER" id="PTHR44080">
    <property type="entry name" value="E3 UBIQUITIN-PROTEIN LIGASE COP1"/>
    <property type="match status" value="1"/>
</dbReference>